<sequence length="114" mass="12082">MQLGQIVIDSADPTQLAGFYAGVIGRPVADGGNPFMAQIHGDGAFPSLMFLAVPEPRTGKNRLHLDLVSDDFQAAAERAIGLGATKVGEFEEYGTAWVTLADPEGNVFDIGRPH</sequence>
<proteinExistence type="predicted"/>
<dbReference type="RefSeq" id="WP_179753501.1">
    <property type="nucleotide sequence ID" value="NZ_JACCBU010000001.1"/>
</dbReference>
<protein>
    <submittedName>
        <fullName evidence="2">Putative enzyme related to lactoylglutathione lyase</fullName>
    </submittedName>
</protein>
<dbReference type="AlphaFoldDB" id="A0A7Y9I936"/>
<dbReference type="PANTHER" id="PTHR35908">
    <property type="entry name" value="HYPOTHETICAL FUSION PROTEIN"/>
    <property type="match status" value="1"/>
</dbReference>
<dbReference type="Pfam" id="PF18029">
    <property type="entry name" value="Glyoxalase_6"/>
    <property type="match status" value="1"/>
</dbReference>
<evidence type="ECO:0000313" key="3">
    <source>
        <dbReference type="Proteomes" id="UP000569914"/>
    </source>
</evidence>
<dbReference type="InterPro" id="IPR041581">
    <property type="entry name" value="Glyoxalase_6"/>
</dbReference>
<keyword evidence="2" id="KW-0456">Lyase</keyword>
<dbReference type="InterPro" id="IPR037523">
    <property type="entry name" value="VOC_core"/>
</dbReference>
<feature type="domain" description="VOC" evidence="1">
    <location>
        <begin position="2"/>
        <end position="113"/>
    </location>
</feature>
<evidence type="ECO:0000313" key="2">
    <source>
        <dbReference type="EMBL" id="NYE72594.1"/>
    </source>
</evidence>
<dbReference type="PROSITE" id="PS51819">
    <property type="entry name" value="VOC"/>
    <property type="match status" value="1"/>
</dbReference>
<dbReference type="InterPro" id="IPR029068">
    <property type="entry name" value="Glyas_Bleomycin-R_OHBP_Dase"/>
</dbReference>
<dbReference type="GO" id="GO:0016829">
    <property type="term" value="F:lyase activity"/>
    <property type="evidence" value="ECO:0007669"/>
    <property type="project" value="UniProtKB-KW"/>
</dbReference>
<dbReference type="SUPFAM" id="SSF54593">
    <property type="entry name" value="Glyoxalase/Bleomycin resistance protein/Dihydroxybiphenyl dioxygenase"/>
    <property type="match status" value="1"/>
</dbReference>
<comment type="caution">
    <text evidence="2">The sequence shown here is derived from an EMBL/GenBank/DDBJ whole genome shotgun (WGS) entry which is preliminary data.</text>
</comment>
<dbReference type="Gene3D" id="3.10.180.10">
    <property type="entry name" value="2,3-Dihydroxybiphenyl 1,2-Dioxygenase, domain 1"/>
    <property type="match status" value="1"/>
</dbReference>
<dbReference type="PANTHER" id="PTHR35908:SF1">
    <property type="entry name" value="CONSERVED PROTEIN"/>
    <property type="match status" value="1"/>
</dbReference>
<reference evidence="2 3" key="1">
    <citation type="submission" date="2020-07" db="EMBL/GenBank/DDBJ databases">
        <title>Sequencing the genomes of 1000 actinobacteria strains.</title>
        <authorList>
            <person name="Klenk H.-P."/>
        </authorList>
    </citation>
    <scope>NUCLEOTIDE SEQUENCE [LARGE SCALE GENOMIC DNA]</scope>
    <source>
        <strain evidence="2 3">DSM 22083</strain>
    </source>
</reference>
<evidence type="ECO:0000259" key="1">
    <source>
        <dbReference type="PROSITE" id="PS51819"/>
    </source>
</evidence>
<organism evidence="2 3">
    <name type="scientific">Microlunatus parietis</name>
    <dbReference type="NCBI Taxonomy" id="682979"/>
    <lineage>
        <taxon>Bacteria</taxon>
        <taxon>Bacillati</taxon>
        <taxon>Actinomycetota</taxon>
        <taxon>Actinomycetes</taxon>
        <taxon>Propionibacteriales</taxon>
        <taxon>Propionibacteriaceae</taxon>
        <taxon>Microlunatus</taxon>
    </lineage>
</organism>
<dbReference type="EMBL" id="JACCBU010000001">
    <property type="protein sequence ID" value="NYE72594.1"/>
    <property type="molecule type" value="Genomic_DNA"/>
</dbReference>
<gene>
    <name evidence="2" type="ORF">BKA15_003923</name>
</gene>
<dbReference type="Proteomes" id="UP000569914">
    <property type="component" value="Unassembled WGS sequence"/>
</dbReference>
<accession>A0A7Y9I936</accession>
<keyword evidence="3" id="KW-1185">Reference proteome</keyword>
<name>A0A7Y9I936_9ACTN</name>